<dbReference type="GO" id="GO:0004519">
    <property type="term" value="F:endonuclease activity"/>
    <property type="evidence" value="ECO:0007669"/>
    <property type="project" value="UniProtKB-KW"/>
</dbReference>
<evidence type="ECO:0000313" key="4">
    <source>
        <dbReference type="Proteomes" id="UP000769156"/>
    </source>
</evidence>
<dbReference type="SUPFAM" id="SSF57884">
    <property type="entry name" value="Ada DNA repair protein, N-terminal domain (N-Ada 10)"/>
    <property type="match status" value="1"/>
</dbReference>
<feature type="region of interest" description="Disordered" evidence="1">
    <location>
        <begin position="298"/>
        <end position="325"/>
    </location>
</feature>
<dbReference type="InterPro" id="IPR044929">
    <property type="entry name" value="DNA/RNA_non-sp_Endonuclease_sf"/>
</dbReference>
<gene>
    <name evidence="3" type="ORF">K8V82_07710</name>
</gene>
<dbReference type="InterPro" id="IPR035451">
    <property type="entry name" value="Ada-like_dom_sf"/>
</dbReference>
<feature type="region of interest" description="Disordered" evidence="1">
    <location>
        <begin position="252"/>
        <end position="275"/>
    </location>
</feature>
<evidence type="ECO:0000256" key="1">
    <source>
        <dbReference type="SAM" id="MobiDB-lite"/>
    </source>
</evidence>
<dbReference type="Gene3D" id="3.40.10.10">
    <property type="entry name" value="DNA Methylphosphotriester Repair Domain"/>
    <property type="match status" value="1"/>
</dbReference>
<keyword evidence="3" id="KW-0378">Hydrolase</keyword>
<reference evidence="3" key="2">
    <citation type="submission" date="2021-09" db="EMBL/GenBank/DDBJ databases">
        <authorList>
            <person name="Gilroy R."/>
        </authorList>
    </citation>
    <scope>NUCLEOTIDE SEQUENCE</scope>
    <source>
        <strain evidence="3">ChiSjej5B23-16112</strain>
    </source>
</reference>
<protein>
    <submittedName>
        <fullName evidence="3">DNA/RNA non-specific endonuclease</fullName>
    </submittedName>
</protein>
<name>A0A921I1M1_9FIRM</name>
<feature type="domain" description="Type VII secretion system protein EssD-like" evidence="2">
    <location>
        <begin position="92"/>
        <end position="220"/>
    </location>
</feature>
<organism evidence="3 4">
    <name type="scientific">Lachnoclostridium phocaeense</name>
    <dbReference type="NCBI Taxonomy" id="1871021"/>
    <lineage>
        <taxon>Bacteria</taxon>
        <taxon>Bacillati</taxon>
        <taxon>Bacillota</taxon>
        <taxon>Clostridia</taxon>
        <taxon>Lachnospirales</taxon>
        <taxon>Lachnospiraceae</taxon>
    </lineage>
</organism>
<accession>A0A921I1M1</accession>
<dbReference type="EMBL" id="DYVY01000126">
    <property type="protein sequence ID" value="HJF94663.1"/>
    <property type="molecule type" value="Genomic_DNA"/>
</dbReference>
<dbReference type="Gene3D" id="3.40.570.10">
    <property type="entry name" value="Extracellular Endonuclease, subunit A"/>
    <property type="match status" value="1"/>
</dbReference>
<dbReference type="Pfam" id="PF13930">
    <property type="entry name" value="Endonuclea_NS_2"/>
    <property type="match status" value="1"/>
</dbReference>
<sequence>MTEHLNKNDRYDNLTGKRMRRTAGAFFLALAVLLLSSCQGTKSLTAPSVGTVSVTEEELALGDIPEYSGDPYVEVEDSEPDFTEEELTEEPYESYSELDGLGRCQEAQACVGKETMPEGERESISEVKPTGWQSVEYEEVDGRYLYNRCHLIGYQLTAENANEKNLITGTRYMNTEGMLPFEDEVADYVKETGNHVMYRVTPVFEGENLVASGVWMEAESVEDNGQGVSFNVYVYNVQPGIEIDYAQGDSWEAADDGQSRSGSEDSQPEDAGEENAYILNKNTRRFHKLDCSSVEDIKEENKGEFRGDRQELLDDGYKPCGRCNP</sequence>
<proteinExistence type="predicted"/>
<dbReference type="AlphaFoldDB" id="A0A921I1M1"/>
<comment type="caution">
    <text evidence="3">The sequence shown here is derived from an EMBL/GenBank/DDBJ whole genome shotgun (WGS) entry which is preliminary data.</text>
</comment>
<feature type="compositionally biased region" description="Basic and acidic residues" evidence="1">
    <location>
        <begin position="298"/>
        <end position="317"/>
    </location>
</feature>
<keyword evidence="3" id="KW-0255">Endonuclease</keyword>
<dbReference type="InterPro" id="IPR044927">
    <property type="entry name" value="Endonuclea_NS_2"/>
</dbReference>
<reference evidence="3" key="1">
    <citation type="journal article" date="2021" name="PeerJ">
        <title>Extensive microbial diversity within the chicken gut microbiome revealed by metagenomics and culture.</title>
        <authorList>
            <person name="Gilroy R."/>
            <person name="Ravi A."/>
            <person name="Getino M."/>
            <person name="Pursley I."/>
            <person name="Horton D.L."/>
            <person name="Alikhan N.F."/>
            <person name="Baker D."/>
            <person name="Gharbi K."/>
            <person name="Hall N."/>
            <person name="Watson M."/>
            <person name="Adriaenssens E.M."/>
            <person name="Foster-Nyarko E."/>
            <person name="Jarju S."/>
            <person name="Secka A."/>
            <person name="Antonio M."/>
            <person name="Oren A."/>
            <person name="Chaudhuri R.R."/>
            <person name="La Ragione R."/>
            <person name="Hildebrand F."/>
            <person name="Pallen M.J."/>
        </authorList>
    </citation>
    <scope>NUCLEOTIDE SEQUENCE</scope>
    <source>
        <strain evidence="3">ChiSjej5B23-16112</strain>
    </source>
</reference>
<evidence type="ECO:0000313" key="3">
    <source>
        <dbReference type="EMBL" id="HJF94663.1"/>
    </source>
</evidence>
<keyword evidence="3" id="KW-0540">Nuclease</keyword>
<evidence type="ECO:0000259" key="2">
    <source>
        <dbReference type="Pfam" id="PF13930"/>
    </source>
</evidence>
<dbReference type="Proteomes" id="UP000769156">
    <property type="component" value="Unassembled WGS sequence"/>
</dbReference>